<protein>
    <submittedName>
        <fullName evidence="2">Uncharacterized protein</fullName>
    </submittedName>
</protein>
<accession>A0A7S3DH85</accession>
<name>A0A7S3DH85_9EUKA</name>
<dbReference type="AlphaFoldDB" id="A0A7S3DH85"/>
<reference evidence="2" key="1">
    <citation type="submission" date="2021-01" db="EMBL/GenBank/DDBJ databases">
        <authorList>
            <person name="Corre E."/>
            <person name="Pelletier E."/>
            <person name="Niang G."/>
            <person name="Scheremetjew M."/>
            <person name="Finn R."/>
            <person name="Kale V."/>
            <person name="Holt S."/>
            <person name="Cochrane G."/>
            <person name="Meng A."/>
            <person name="Brown T."/>
            <person name="Cohen L."/>
        </authorList>
    </citation>
    <scope>NUCLEOTIDE SEQUENCE</scope>
    <source>
        <strain evidence="2">NIES-2562</strain>
    </source>
</reference>
<evidence type="ECO:0000313" key="2">
    <source>
        <dbReference type="EMBL" id="CAE0257733.1"/>
    </source>
</evidence>
<evidence type="ECO:0000256" key="1">
    <source>
        <dbReference type="SAM" id="MobiDB-lite"/>
    </source>
</evidence>
<organism evidence="2">
    <name type="scientific">Palpitomonas bilix</name>
    <dbReference type="NCBI Taxonomy" id="652834"/>
    <lineage>
        <taxon>Eukaryota</taxon>
        <taxon>Eukaryota incertae sedis</taxon>
    </lineage>
</organism>
<feature type="compositionally biased region" description="Polar residues" evidence="1">
    <location>
        <begin position="9"/>
        <end position="19"/>
    </location>
</feature>
<dbReference type="EMBL" id="HBIB01030855">
    <property type="protein sequence ID" value="CAE0257733.1"/>
    <property type="molecule type" value="Transcribed_RNA"/>
</dbReference>
<gene>
    <name evidence="2" type="ORF">PBIL07802_LOCUS19994</name>
</gene>
<sequence length="197" mass="22150">MPNKKGKSSRASTSTSTVKGPSDADGGAKKAKGRDSAEQATREALCRVVYEQVRSRKIVCKPAVACEVIDRRSRSGIKFKNESGLLVHIALCVIIDFIKRNGGWKIGNKFDSQEVVPAVREVFHGYFRGRRSDAALGILSKTDEQWKRILRAACYSVKDLFSVEDYKKEQSRRFIIILKELNSSSELQDSISRYLFL</sequence>
<feature type="region of interest" description="Disordered" evidence="1">
    <location>
        <begin position="1"/>
        <end position="36"/>
    </location>
</feature>
<proteinExistence type="predicted"/>